<dbReference type="NCBIfam" id="TIGR01855">
    <property type="entry name" value="IMP_synth_hisH"/>
    <property type="match status" value="1"/>
</dbReference>
<dbReference type="GO" id="GO:0000107">
    <property type="term" value="F:imidazoleglycerol-phosphate synthase activity"/>
    <property type="evidence" value="ECO:0007669"/>
    <property type="project" value="UniProtKB-UniRule"/>
</dbReference>
<evidence type="ECO:0000256" key="11">
    <source>
        <dbReference type="PIRSR" id="PIRSR000495-1"/>
    </source>
</evidence>
<feature type="active site" description="Nucleophile" evidence="10 11">
    <location>
        <position position="79"/>
    </location>
</feature>
<dbReference type="InterPro" id="IPR010139">
    <property type="entry name" value="Imidazole-glycPsynth_HisH"/>
</dbReference>
<comment type="subcellular location">
    <subcellularLocation>
        <location evidence="10">Cytoplasm</location>
    </subcellularLocation>
</comment>
<accession>A7I1W7</accession>
<dbReference type="HAMAP" id="MF_00278">
    <property type="entry name" value="HisH"/>
    <property type="match status" value="1"/>
</dbReference>
<dbReference type="GO" id="GO:0005737">
    <property type="term" value="C:cytoplasm"/>
    <property type="evidence" value="ECO:0007669"/>
    <property type="project" value="UniProtKB-SubCell"/>
</dbReference>
<dbReference type="PANTHER" id="PTHR42701:SF1">
    <property type="entry name" value="IMIDAZOLE GLYCEROL PHOSPHATE SYNTHASE SUBUNIT HISH"/>
    <property type="match status" value="1"/>
</dbReference>
<dbReference type="Pfam" id="PF00117">
    <property type="entry name" value="GATase"/>
    <property type="match status" value="1"/>
</dbReference>
<evidence type="ECO:0000313" key="14">
    <source>
        <dbReference type="Proteomes" id="UP000002407"/>
    </source>
</evidence>
<dbReference type="OrthoDB" id="9807749at2"/>
<dbReference type="eggNOG" id="COG0118">
    <property type="taxonomic scope" value="Bacteria"/>
</dbReference>
<proteinExistence type="inferred from homology"/>
<sequence>MVGIIDYGAGNLKSVANALNFVNAKFKILDKADEILNCDKIILPGVGAFGDAMIKLRAKNLDEAIINFIKSGKYFLGICLGMQLLFEKSTEFGEFGGLGILKGEIIKFDKTKFKTDLKIPHVGWNTAHFKKQTPINCGLKEFEYFYFVHSYHIISDESIVLATTNYGYEFISAINYENIFAFQPHPEKSAESGIKIIKNFVEL</sequence>
<dbReference type="KEGG" id="cha:CHAB381_0947"/>
<keyword evidence="5 10" id="KW-0315">Glutamine amidotransferase</keyword>
<dbReference type="InterPro" id="IPR029062">
    <property type="entry name" value="Class_I_gatase-like"/>
</dbReference>
<name>A7I1W7_CAMHC</name>
<comment type="catalytic activity">
    <reaction evidence="9 10">
        <text>L-glutamine + H2O = L-glutamate + NH4(+)</text>
        <dbReference type="Rhea" id="RHEA:15889"/>
        <dbReference type="ChEBI" id="CHEBI:15377"/>
        <dbReference type="ChEBI" id="CHEBI:28938"/>
        <dbReference type="ChEBI" id="CHEBI:29985"/>
        <dbReference type="ChEBI" id="CHEBI:58359"/>
        <dbReference type="EC" id="3.5.1.2"/>
    </reaction>
</comment>
<dbReference type="EC" id="3.5.1.2" evidence="10"/>
<dbReference type="PANTHER" id="PTHR42701">
    <property type="entry name" value="IMIDAZOLE GLYCEROL PHOSPHATE SYNTHASE SUBUNIT HISH"/>
    <property type="match status" value="1"/>
</dbReference>
<evidence type="ECO:0000256" key="7">
    <source>
        <dbReference type="ARBA" id="ARBA00023239"/>
    </source>
</evidence>
<feature type="active site" evidence="10 11">
    <location>
        <position position="185"/>
    </location>
</feature>
<comment type="catalytic activity">
    <reaction evidence="8 10">
        <text>5-[(5-phospho-1-deoxy-D-ribulos-1-ylimino)methylamino]-1-(5-phospho-beta-D-ribosyl)imidazole-4-carboxamide + L-glutamine = D-erythro-1-(imidazol-4-yl)glycerol 3-phosphate + 5-amino-1-(5-phospho-beta-D-ribosyl)imidazole-4-carboxamide + L-glutamate + H(+)</text>
        <dbReference type="Rhea" id="RHEA:24793"/>
        <dbReference type="ChEBI" id="CHEBI:15378"/>
        <dbReference type="ChEBI" id="CHEBI:29985"/>
        <dbReference type="ChEBI" id="CHEBI:58278"/>
        <dbReference type="ChEBI" id="CHEBI:58359"/>
        <dbReference type="ChEBI" id="CHEBI:58475"/>
        <dbReference type="ChEBI" id="CHEBI:58525"/>
        <dbReference type="EC" id="4.3.2.10"/>
    </reaction>
</comment>
<keyword evidence="7 10" id="KW-0456">Lyase</keyword>
<evidence type="ECO:0000256" key="9">
    <source>
        <dbReference type="ARBA" id="ARBA00049534"/>
    </source>
</evidence>
<evidence type="ECO:0000256" key="4">
    <source>
        <dbReference type="ARBA" id="ARBA00022801"/>
    </source>
</evidence>
<keyword evidence="13" id="KW-0328">Glycosyltransferase</keyword>
<dbReference type="PROSITE" id="PS51273">
    <property type="entry name" value="GATASE_TYPE_1"/>
    <property type="match status" value="1"/>
</dbReference>
<dbReference type="GO" id="GO:0004359">
    <property type="term" value="F:glutaminase activity"/>
    <property type="evidence" value="ECO:0007669"/>
    <property type="project" value="UniProtKB-EC"/>
</dbReference>
<dbReference type="Gene3D" id="3.40.50.880">
    <property type="match status" value="1"/>
</dbReference>
<keyword evidence="14" id="KW-1185">Reference proteome</keyword>
<evidence type="ECO:0000256" key="1">
    <source>
        <dbReference type="ARBA" id="ARBA00005091"/>
    </source>
</evidence>
<dbReference type="AlphaFoldDB" id="A7I1W7"/>
<evidence type="ECO:0000256" key="6">
    <source>
        <dbReference type="ARBA" id="ARBA00023102"/>
    </source>
</evidence>
<dbReference type="SUPFAM" id="SSF52317">
    <property type="entry name" value="Class I glutamine amidotransferase-like"/>
    <property type="match status" value="1"/>
</dbReference>
<keyword evidence="4 10" id="KW-0378">Hydrolase</keyword>
<keyword evidence="13" id="KW-0808">Transferase</keyword>
<dbReference type="UniPathway" id="UPA00031">
    <property type="reaction ID" value="UER00010"/>
</dbReference>
<comment type="function">
    <text evidence="10">IGPS catalyzes the conversion of PRFAR and glutamine to IGP, AICAR and glutamate. The HisH subunit catalyzes the hydrolysis of glutamine to glutamate and ammonia as part of the synthesis of IGP and AICAR. The resulting ammonia molecule is channeled to the active site of HisF.</text>
</comment>
<feature type="domain" description="Glutamine amidotransferase" evidence="12">
    <location>
        <begin position="4"/>
        <end position="201"/>
    </location>
</feature>
<protein>
    <recommendedName>
        <fullName evidence="10">Imidazole glycerol phosphate synthase subunit HisH</fullName>
        <ecNumber evidence="10">4.3.2.10</ecNumber>
    </recommendedName>
    <alternativeName>
        <fullName evidence="10">IGP synthase glutaminase subunit</fullName>
        <ecNumber evidence="10">3.5.1.2</ecNumber>
    </alternativeName>
    <alternativeName>
        <fullName evidence="10">IGP synthase subunit HisH</fullName>
    </alternativeName>
    <alternativeName>
        <fullName evidence="10">ImGP synthase subunit HisH</fullName>
        <shortName evidence="10">IGPS subunit HisH</shortName>
    </alternativeName>
</protein>
<dbReference type="GO" id="GO:0016829">
    <property type="term" value="F:lyase activity"/>
    <property type="evidence" value="ECO:0007669"/>
    <property type="project" value="UniProtKB-KW"/>
</dbReference>
<evidence type="ECO:0000256" key="5">
    <source>
        <dbReference type="ARBA" id="ARBA00022962"/>
    </source>
</evidence>
<feature type="active site" evidence="10 11">
    <location>
        <position position="187"/>
    </location>
</feature>
<reference evidence="14" key="1">
    <citation type="submission" date="2007-07" db="EMBL/GenBank/DDBJ databases">
        <title>Complete genome sequence of Campylobacter hominis ATCC BAA-381, a commensal isolated from the human gastrointestinal tract.</title>
        <authorList>
            <person name="Fouts D.E."/>
            <person name="Mongodin E.F."/>
            <person name="Puiu D."/>
            <person name="Sebastian Y."/>
            <person name="Miller W.G."/>
            <person name="Mandrell R.E."/>
            <person name="Nelson K.E."/>
        </authorList>
    </citation>
    <scope>NUCLEOTIDE SEQUENCE [LARGE SCALE GENOMIC DNA]</scope>
    <source>
        <strain evidence="14">ATCC BAA-381 / DSM 21671 / CCUG 45161 / LMG 19568 / NCTC 13146 / CH001A</strain>
    </source>
</reference>
<evidence type="ECO:0000259" key="12">
    <source>
        <dbReference type="Pfam" id="PF00117"/>
    </source>
</evidence>
<evidence type="ECO:0000256" key="3">
    <source>
        <dbReference type="ARBA" id="ARBA00022605"/>
    </source>
</evidence>
<dbReference type="Proteomes" id="UP000002407">
    <property type="component" value="Chromosome"/>
</dbReference>
<keyword evidence="10" id="KW-0963">Cytoplasm</keyword>
<keyword evidence="3 10" id="KW-0028">Amino-acid biosynthesis</keyword>
<evidence type="ECO:0000256" key="2">
    <source>
        <dbReference type="ARBA" id="ARBA00011152"/>
    </source>
</evidence>
<dbReference type="GO" id="GO:0000105">
    <property type="term" value="P:L-histidine biosynthetic process"/>
    <property type="evidence" value="ECO:0007669"/>
    <property type="project" value="UniProtKB-UniRule"/>
</dbReference>
<dbReference type="PIRSF" id="PIRSF000495">
    <property type="entry name" value="Amidotransf_hisH"/>
    <property type="match status" value="1"/>
</dbReference>
<comment type="pathway">
    <text evidence="1 10">Amino-acid biosynthesis; L-histidine biosynthesis; L-histidine from 5-phospho-alpha-D-ribose 1-diphosphate: step 5/9.</text>
</comment>
<keyword evidence="6 10" id="KW-0368">Histidine biosynthesis</keyword>
<dbReference type="RefSeq" id="WP_012108801.1">
    <property type="nucleotide sequence ID" value="NC_009714.1"/>
</dbReference>
<gene>
    <name evidence="10 13" type="primary">hisH</name>
    <name evidence="13" type="ordered locus">CHAB381_0947</name>
</gene>
<evidence type="ECO:0000256" key="8">
    <source>
        <dbReference type="ARBA" id="ARBA00047838"/>
    </source>
</evidence>
<organism evidence="13 14">
    <name type="scientific">Campylobacter hominis (strain ATCC BAA-381 / DSM 21671 / CCUG 45161 / LMG 19568 / NCTC 13146 / CH001A)</name>
    <dbReference type="NCBI Taxonomy" id="360107"/>
    <lineage>
        <taxon>Bacteria</taxon>
        <taxon>Pseudomonadati</taxon>
        <taxon>Campylobacterota</taxon>
        <taxon>Epsilonproteobacteria</taxon>
        <taxon>Campylobacterales</taxon>
        <taxon>Campylobacteraceae</taxon>
        <taxon>Campylobacter</taxon>
    </lineage>
</organism>
<dbReference type="CDD" id="cd01748">
    <property type="entry name" value="GATase1_IGP_Synthase"/>
    <property type="match status" value="1"/>
</dbReference>
<dbReference type="EC" id="4.3.2.10" evidence="10"/>
<comment type="subunit">
    <text evidence="2 10">Heterodimer of HisH and HisF.</text>
</comment>
<dbReference type="InterPro" id="IPR017926">
    <property type="entry name" value="GATASE"/>
</dbReference>
<dbReference type="EMBL" id="CP000776">
    <property type="protein sequence ID" value="ABS52187.1"/>
    <property type="molecule type" value="Genomic_DNA"/>
</dbReference>
<evidence type="ECO:0000313" key="13">
    <source>
        <dbReference type="EMBL" id="ABS52187.1"/>
    </source>
</evidence>
<dbReference type="STRING" id="360107.CHAB381_0947"/>
<evidence type="ECO:0000256" key="10">
    <source>
        <dbReference type="HAMAP-Rule" id="MF_00278"/>
    </source>
</evidence>
<dbReference type="HOGENOM" id="CLU_071837_2_2_7"/>